<dbReference type="CDD" id="cd00132">
    <property type="entry name" value="CRIB"/>
    <property type="match status" value="1"/>
</dbReference>
<dbReference type="Gramene" id="RZC52151">
    <property type="protein sequence ID" value="RZC52151"/>
    <property type="gene ID" value="C5167_020576"/>
</dbReference>
<protein>
    <recommendedName>
        <fullName evidence="2">CRIB domain-containing protein</fullName>
    </recommendedName>
</protein>
<dbReference type="OMA" id="VARHEMS"/>
<evidence type="ECO:0000313" key="3">
    <source>
        <dbReference type="EMBL" id="RZC52151.1"/>
    </source>
</evidence>
<sequence>MTTKMKGLLKGLRYISQIFEKEDEEEEEEEMQIGFPTDVKHVAHIGWDGPAVSSPSWMNEFKGTPEAASNPLNPVKQKERSASKSPSQDYSTSGDSSARNGPDLPKPSRRRNSKSDASSFDSSTQEGSVPKQSSRRQKSNSVDSSESTKSSRRNKSSSSSATNGIDSSASSRDPTTIPKQTKKKKSKGSSGDGSTKMRSKDSDTNTNETYPPIGFE</sequence>
<gene>
    <name evidence="3" type="ORF">C5167_020576</name>
</gene>
<keyword evidence="4" id="KW-1185">Reference proteome</keyword>
<accession>A0A4Y7IWM8</accession>
<reference evidence="3 4" key="1">
    <citation type="journal article" date="2018" name="Science">
        <title>The opium poppy genome and morphinan production.</title>
        <authorList>
            <person name="Guo L."/>
            <person name="Winzer T."/>
            <person name="Yang X."/>
            <person name="Li Y."/>
            <person name="Ning Z."/>
            <person name="He Z."/>
            <person name="Teodor R."/>
            <person name="Lu Y."/>
            <person name="Bowser T.A."/>
            <person name="Graham I.A."/>
            <person name="Ye K."/>
        </authorList>
    </citation>
    <scope>NUCLEOTIDE SEQUENCE [LARGE SCALE GENOMIC DNA]</scope>
    <source>
        <strain evidence="4">cv. HN1</strain>
        <tissue evidence="3">Leaves</tissue>
    </source>
</reference>
<dbReference type="SMART" id="SM00285">
    <property type="entry name" value="PBD"/>
    <property type="match status" value="1"/>
</dbReference>
<organism evidence="3 4">
    <name type="scientific">Papaver somniferum</name>
    <name type="common">Opium poppy</name>
    <dbReference type="NCBI Taxonomy" id="3469"/>
    <lineage>
        <taxon>Eukaryota</taxon>
        <taxon>Viridiplantae</taxon>
        <taxon>Streptophyta</taxon>
        <taxon>Embryophyta</taxon>
        <taxon>Tracheophyta</taxon>
        <taxon>Spermatophyta</taxon>
        <taxon>Magnoliopsida</taxon>
        <taxon>Ranunculales</taxon>
        <taxon>Papaveraceae</taxon>
        <taxon>Papaveroideae</taxon>
        <taxon>Papaver</taxon>
    </lineage>
</organism>
<feature type="region of interest" description="Disordered" evidence="1">
    <location>
        <begin position="46"/>
        <end position="216"/>
    </location>
</feature>
<dbReference type="PANTHER" id="PTHR46325">
    <property type="entry name" value="CRIB DOMAIN-CONTAINING PROTEIN RIC8"/>
    <property type="match status" value="1"/>
</dbReference>
<feature type="compositionally biased region" description="Polar residues" evidence="1">
    <location>
        <begin position="161"/>
        <end position="174"/>
    </location>
</feature>
<evidence type="ECO:0000259" key="2">
    <source>
        <dbReference type="PROSITE" id="PS50108"/>
    </source>
</evidence>
<dbReference type="PROSITE" id="PS50108">
    <property type="entry name" value="CRIB"/>
    <property type="match status" value="1"/>
</dbReference>
<dbReference type="EMBL" id="CM010716">
    <property type="protein sequence ID" value="RZC52151.1"/>
    <property type="molecule type" value="Genomic_DNA"/>
</dbReference>
<evidence type="ECO:0000256" key="1">
    <source>
        <dbReference type="SAM" id="MobiDB-lite"/>
    </source>
</evidence>
<dbReference type="AlphaFoldDB" id="A0A4Y7IWM8"/>
<feature type="compositionally biased region" description="Low complexity" evidence="1">
    <location>
        <begin position="139"/>
        <end position="148"/>
    </location>
</feature>
<dbReference type="Proteomes" id="UP000316621">
    <property type="component" value="Chromosome 2"/>
</dbReference>
<feature type="domain" description="CRIB" evidence="2">
    <location>
        <begin position="33"/>
        <end position="46"/>
    </location>
</feature>
<dbReference type="Pfam" id="PF00786">
    <property type="entry name" value="PBD"/>
    <property type="match status" value="1"/>
</dbReference>
<proteinExistence type="predicted"/>
<feature type="compositionally biased region" description="Polar residues" evidence="1">
    <location>
        <begin position="83"/>
        <end position="99"/>
    </location>
</feature>
<dbReference type="STRING" id="3469.A0A4Y7IWM8"/>
<evidence type="ECO:0000313" key="4">
    <source>
        <dbReference type="Proteomes" id="UP000316621"/>
    </source>
</evidence>
<name>A0A4Y7IWM8_PAPSO</name>
<dbReference type="OrthoDB" id="4206278at2759"/>
<dbReference type="PANTHER" id="PTHR46325:SF39">
    <property type="entry name" value="CRIB DOMAIN-CONTAINING PROTEIN RIC8"/>
    <property type="match status" value="1"/>
</dbReference>
<dbReference type="InterPro" id="IPR000095">
    <property type="entry name" value="CRIB_dom"/>
</dbReference>